<keyword evidence="4" id="KW-0560">Oxidoreductase</keyword>
<dbReference type="Gene3D" id="3.90.180.10">
    <property type="entry name" value="Medium-chain alcohol dehydrogenases, catalytic domain"/>
    <property type="match status" value="1"/>
</dbReference>
<dbReference type="InterPro" id="IPR013154">
    <property type="entry name" value="ADH-like_N"/>
</dbReference>
<dbReference type="GeneID" id="92036971"/>
<dbReference type="SUPFAM" id="SSF50129">
    <property type="entry name" value="GroES-like"/>
    <property type="match status" value="1"/>
</dbReference>
<evidence type="ECO:0000256" key="1">
    <source>
        <dbReference type="ARBA" id="ARBA00001947"/>
    </source>
</evidence>
<dbReference type="InterPro" id="IPR047109">
    <property type="entry name" value="CAD-like"/>
</dbReference>
<protein>
    <submittedName>
        <fullName evidence="6">Chaperonin 10-like protein</fullName>
    </submittedName>
</protein>
<dbReference type="Proteomes" id="UP001360953">
    <property type="component" value="Unassembled WGS sequence"/>
</dbReference>
<evidence type="ECO:0000256" key="2">
    <source>
        <dbReference type="ARBA" id="ARBA00022723"/>
    </source>
</evidence>
<dbReference type="PANTHER" id="PTHR42683">
    <property type="entry name" value="ALDEHYDE REDUCTASE"/>
    <property type="match status" value="1"/>
</dbReference>
<evidence type="ECO:0000259" key="5">
    <source>
        <dbReference type="SMART" id="SM00829"/>
    </source>
</evidence>
<evidence type="ECO:0000313" key="6">
    <source>
        <dbReference type="EMBL" id="KAK7535169.1"/>
    </source>
</evidence>
<keyword evidence="2" id="KW-0479">Metal-binding</keyword>
<dbReference type="SUPFAM" id="SSF51735">
    <property type="entry name" value="NAD(P)-binding Rossmann-fold domains"/>
    <property type="match status" value="1"/>
</dbReference>
<accession>A0ABR1LIZ8</accession>
<evidence type="ECO:0000313" key="7">
    <source>
        <dbReference type="Proteomes" id="UP001360953"/>
    </source>
</evidence>
<organism evidence="6 7">
    <name type="scientific">Phyllosticta citribraziliensis</name>
    <dbReference type="NCBI Taxonomy" id="989973"/>
    <lineage>
        <taxon>Eukaryota</taxon>
        <taxon>Fungi</taxon>
        <taxon>Dikarya</taxon>
        <taxon>Ascomycota</taxon>
        <taxon>Pezizomycotina</taxon>
        <taxon>Dothideomycetes</taxon>
        <taxon>Dothideomycetes incertae sedis</taxon>
        <taxon>Botryosphaeriales</taxon>
        <taxon>Phyllostictaceae</taxon>
        <taxon>Phyllosticta</taxon>
    </lineage>
</organism>
<feature type="domain" description="Enoyl reductase (ER)" evidence="5">
    <location>
        <begin position="9"/>
        <end position="261"/>
    </location>
</feature>
<dbReference type="CDD" id="cd05283">
    <property type="entry name" value="CAD1"/>
    <property type="match status" value="1"/>
</dbReference>
<dbReference type="SMART" id="SM00829">
    <property type="entry name" value="PKS_ER"/>
    <property type="match status" value="1"/>
</dbReference>
<gene>
    <name evidence="6" type="ORF">J3D65DRAFT_699672</name>
</gene>
<dbReference type="RefSeq" id="XP_066653894.1">
    <property type="nucleotide sequence ID" value="XM_066804065.1"/>
</dbReference>
<evidence type="ECO:0000256" key="4">
    <source>
        <dbReference type="ARBA" id="ARBA00023002"/>
    </source>
</evidence>
<reference evidence="6 7" key="1">
    <citation type="submission" date="2024-04" db="EMBL/GenBank/DDBJ databases">
        <title>Phyllosticta paracitricarpa is synonymous to the EU quarantine fungus P. citricarpa based on phylogenomic analyses.</title>
        <authorList>
            <consortium name="Lawrence Berkeley National Laboratory"/>
            <person name="Van ingen-buijs V.A."/>
            <person name="Van westerhoven A.C."/>
            <person name="Haridas S."/>
            <person name="Skiadas P."/>
            <person name="Martin F."/>
            <person name="Groenewald J.Z."/>
            <person name="Crous P.W."/>
            <person name="Seidl M.F."/>
        </authorList>
    </citation>
    <scope>NUCLEOTIDE SEQUENCE [LARGE SCALE GENOMIC DNA]</scope>
    <source>
        <strain evidence="6 7">CPC 17464</strain>
    </source>
</reference>
<keyword evidence="7" id="KW-1185">Reference proteome</keyword>
<dbReference type="InterPro" id="IPR013149">
    <property type="entry name" value="ADH-like_C"/>
</dbReference>
<dbReference type="Gene3D" id="3.40.50.720">
    <property type="entry name" value="NAD(P)-binding Rossmann-like Domain"/>
    <property type="match status" value="1"/>
</dbReference>
<keyword evidence="3" id="KW-0862">Zinc</keyword>
<dbReference type="Pfam" id="PF08240">
    <property type="entry name" value="ADH_N"/>
    <property type="match status" value="1"/>
</dbReference>
<evidence type="ECO:0000256" key="3">
    <source>
        <dbReference type="ARBA" id="ARBA00022833"/>
    </source>
</evidence>
<dbReference type="EMBL" id="JBBPEH010000008">
    <property type="protein sequence ID" value="KAK7535169.1"/>
    <property type="molecule type" value="Genomic_DNA"/>
</dbReference>
<sequence>MPSFTVYKGSQSGAIVKTTTERPALSGDEVLVKVTASGLCGTDLHYKTTDMALGHEGVGVVAELGPQTKLLKVGDRVGWGYQHDNCSHCDQCQTGREVYCDERAMFGYADLDQGSFADAGVWREAFLFKIPDGLTDAEAAPLQCGGATVWTCFDDYKIPSTARVGILGIGGLGHLAIQFAAKRGNDVVVFSGTDSKKEEAFRLGASEFYATKGLTEINIGKKLDYLLVCTSAHIDWAQYFPIMAPTSTLFPLSVESGDLVLPYMPLLTSGITVQGTIVASRATHRRMLEFAARHGIKPMLNTFPMTVEGIELACKTLDEGKMRYRGVLIPQ</sequence>
<dbReference type="InterPro" id="IPR036291">
    <property type="entry name" value="NAD(P)-bd_dom_sf"/>
</dbReference>
<proteinExistence type="predicted"/>
<dbReference type="InterPro" id="IPR020843">
    <property type="entry name" value="ER"/>
</dbReference>
<comment type="caution">
    <text evidence="6">The sequence shown here is derived from an EMBL/GenBank/DDBJ whole genome shotgun (WGS) entry which is preliminary data.</text>
</comment>
<dbReference type="Pfam" id="PF00107">
    <property type="entry name" value="ADH_zinc_N"/>
    <property type="match status" value="1"/>
</dbReference>
<comment type="cofactor">
    <cofactor evidence="1">
        <name>Zn(2+)</name>
        <dbReference type="ChEBI" id="CHEBI:29105"/>
    </cofactor>
</comment>
<name>A0ABR1LIZ8_9PEZI</name>
<dbReference type="InterPro" id="IPR011032">
    <property type="entry name" value="GroES-like_sf"/>
</dbReference>